<dbReference type="STRING" id="290318.Cvib_0683"/>
<proteinExistence type="predicted"/>
<protein>
    <submittedName>
        <fullName evidence="1">Uncharacterized protein</fullName>
    </submittedName>
</protein>
<dbReference type="KEGG" id="pvi:Cvib_0683"/>
<name>A4SDY9_CHLPM</name>
<evidence type="ECO:0000313" key="1">
    <source>
        <dbReference type="EMBL" id="ABP36698.1"/>
    </source>
</evidence>
<gene>
    <name evidence="1" type="ordered locus">Cvib_0683</name>
</gene>
<organism evidence="1">
    <name type="scientific">Chlorobium phaeovibrioides (strain DSM 265 / 1930)</name>
    <name type="common">Prosthecochloris vibrioformis (strain DSM 265)</name>
    <dbReference type="NCBI Taxonomy" id="290318"/>
    <lineage>
        <taxon>Bacteria</taxon>
        <taxon>Pseudomonadati</taxon>
        <taxon>Chlorobiota</taxon>
        <taxon>Chlorobiia</taxon>
        <taxon>Chlorobiales</taxon>
        <taxon>Chlorobiaceae</taxon>
        <taxon>Chlorobium/Pelodictyon group</taxon>
        <taxon>Chlorobium</taxon>
    </lineage>
</organism>
<dbReference type="EMBL" id="CP000607">
    <property type="protein sequence ID" value="ABP36698.1"/>
    <property type="molecule type" value="Genomic_DNA"/>
</dbReference>
<sequence>MNWQYKGTTLSELTPTTYHEEAVSDKPVITKGREPWNNKGMHTIDPHQMEYRRWIAIVDGIGDSIGATAP</sequence>
<dbReference type="AlphaFoldDB" id="A4SDY9"/>
<dbReference type="HOGENOM" id="CLU_2754712_0_0_10"/>
<accession>A4SDY9</accession>
<reference evidence="1" key="1">
    <citation type="submission" date="2007-03" db="EMBL/GenBank/DDBJ databases">
        <title>Complete sequence of Prosthecochloris vibrioformis DSM 265.</title>
        <authorList>
            <consortium name="US DOE Joint Genome Institute"/>
            <person name="Copeland A."/>
            <person name="Lucas S."/>
            <person name="Lapidus A."/>
            <person name="Barry K."/>
            <person name="Detter J.C."/>
            <person name="Glavina del Rio T."/>
            <person name="Hammon N."/>
            <person name="Israni S."/>
            <person name="Pitluck S."/>
            <person name="Schmutz J."/>
            <person name="Larimer F."/>
            <person name="Land M."/>
            <person name="Hauser L."/>
            <person name="Mikhailova N."/>
            <person name="Li T."/>
            <person name="Overmann J."/>
            <person name="Schuster S.C."/>
            <person name="Bryant D.A."/>
            <person name="Richardson P."/>
        </authorList>
    </citation>
    <scope>NUCLEOTIDE SEQUENCE [LARGE SCALE GENOMIC DNA]</scope>
    <source>
        <strain evidence="1">DSM 265</strain>
    </source>
</reference>